<dbReference type="GO" id="GO:0032259">
    <property type="term" value="P:methylation"/>
    <property type="evidence" value="ECO:0007669"/>
    <property type="project" value="UniProtKB-KW"/>
</dbReference>
<dbReference type="Proteomes" id="UP000603434">
    <property type="component" value="Unassembled WGS sequence"/>
</dbReference>
<name>A0A8J6TJ25_9BACT</name>
<comment type="similarity">
    <text evidence="1">Belongs to the N(4)/N(6)-methyltransferase family.</text>
</comment>
<dbReference type="InterPro" id="IPR011639">
    <property type="entry name" value="MethylTrfase_TaqI-like_dom"/>
</dbReference>
<evidence type="ECO:0000256" key="6">
    <source>
        <dbReference type="ARBA" id="ARBA00047942"/>
    </source>
</evidence>
<dbReference type="CDD" id="cd02440">
    <property type="entry name" value="AdoMet_MTases"/>
    <property type="match status" value="1"/>
</dbReference>
<dbReference type="Pfam" id="PF07669">
    <property type="entry name" value="Eco57I"/>
    <property type="match status" value="1"/>
</dbReference>
<dbReference type="SUPFAM" id="SSF53335">
    <property type="entry name" value="S-adenosyl-L-methionine-dependent methyltransferases"/>
    <property type="match status" value="1"/>
</dbReference>
<organism evidence="9 10">
    <name type="scientific">Candidatus Desulfatibia profunda</name>
    <dbReference type="NCBI Taxonomy" id="2841695"/>
    <lineage>
        <taxon>Bacteria</taxon>
        <taxon>Pseudomonadati</taxon>
        <taxon>Thermodesulfobacteriota</taxon>
        <taxon>Desulfobacteria</taxon>
        <taxon>Desulfobacterales</taxon>
        <taxon>Desulfobacterales incertae sedis</taxon>
        <taxon>Candidatus Desulfatibia</taxon>
    </lineage>
</organism>
<proteinExistence type="inferred from homology"/>
<dbReference type="GO" id="GO:0006304">
    <property type="term" value="P:DNA modification"/>
    <property type="evidence" value="ECO:0007669"/>
    <property type="project" value="InterPro"/>
</dbReference>
<evidence type="ECO:0000259" key="8">
    <source>
        <dbReference type="Pfam" id="PF22837"/>
    </source>
</evidence>
<reference evidence="9 10" key="1">
    <citation type="submission" date="2020-08" db="EMBL/GenBank/DDBJ databases">
        <title>Bridging the membrane lipid divide: bacteria of the FCB group superphylum have the potential to synthesize archaeal ether lipids.</title>
        <authorList>
            <person name="Villanueva L."/>
            <person name="Von Meijenfeldt F.A.B."/>
            <person name="Westbye A.B."/>
            <person name="Yadav S."/>
            <person name="Hopmans E.C."/>
            <person name="Dutilh B.E."/>
            <person name="Sinninghe Damste J.S."/>
        </authorList>
    </citation>
    <scope>NUCLEOTIDE SEQUENCE [LARGE SCALE GENOMIC DNA]</scope>
    <source>
        <strain evidence="9">NIOZ-UU30</strain>
    </source>
</reference>
<keyword evidence="3 9" id="KW-0489">Methyltransferase</keyword>
<dbReference type="EMBL" id="JACNJH010000150">
    <property type="protein sequence ID" value="MBC8361762.1"/>
    <property type="molecule type" value="Genomic_DNA"/>
</dbReference>
<dbReference type="EC" id="2.1.1.72" evidence="2"/>
<dbReference type="InterPro" id="IPR054520">
    <property type="entry name" value="M_Eco57I_C"/>
</dbReference>
<sequence>MNRSIENKRVEIQKKLDSQKTQDERNRLGQFATPTELARDILSYAKTLLPKQSKIKFLDPAVGTGSFFSALIATFPESEIESAEGFEIDPYYGDPSKEIWRGASLNIKLSDFTNEIPPEKNNQFNLVICNPPYVRHHHISAEDKQRLVKFCEERIGISINGLAGLYCYFLLLSHNWMEKNGFAGWLIPSEFMDVNYGKALKEYLLDKVKLLRIHRFDPDNVQFEDALVSSTVVWFKKVKPPKSYHIEFSFGGTLNEPAISRMISADILRSEPKWTRFPVLDARELSRGVRLADLFTIKRGIATGNNKFFILSRDQIEKYQIPFRFLRPVLPSPRYLKINEIKADDEGNPLTEKPLYLLDCKLPEDEILSDYPELWDYLQVGLRNEVHIKYLCRNRTPWYSQEKRESAPILCTYMGRDKQKGGGKPFRFILNHSNATATNVYLLLYPKPLLYRAFNNNPELIRIIWNALNNISTDDLIEEGRVYGGGLHKLEPKELSNVSAPDIVQLIPNLRPNPRSQGGLFQG</sequence>
<evidence type="ECO:0000256" key="5">
    <source>
        <dbReference type="ARBA" id="ARBA00022691"/>
    </source>
</evidence>
<accession>A0A8J6TJ25</accession>
<dbReference type="GO" id="GO:0009007">
    <property type="term" value="F:site-specific DNA-methyltransferase (adenine-specific) activity"/>
    <property type="evidence" value="ECO:0007669"/>
    <property type="project" value="UniProtKB-EC"/>
</dbReference>
<dbReference type="Gene3D" id="3.40.50.150">
    <property type="entry name" value="Vaccinia Virus protein VP39"/>
    <property type="match status" value="1"/>
</dbReference>
<feature type="domain" description="Type II methyltransferase M.Eco57I C-terminal" evidence="8">
    <location>
        <begin position="287"/>
        <end position="506"/>
    </location>
</feature>
<evidence type="ECO:0000313" key="10">
    <source>
        <dbReference type="Proteomes" id="UP000603434"/>
    </source>
</evidence>
<dbReference type="PRINTS" id="PR00507">
    <property type="entry name" value="N12N6MTFRASE"/>
</dbReference>
<gene>
    <name evidence="9" type="ORF">H8E23_10220</name>
</gene>
<dbReference type="InterPro" id="IPR002052">
    <property type="entry name" value="DNA_methylase_N6_adenine_CS"/>
</dbReference>
<dbReference type="PROSITE" id="PS00092">
    <property type="entry name" value="N6_MTASE"/>
    <property type="match status" value="1"/>
</dbReference>
<feature type="domain" description="Type II methyltransferase M.TaqI-like" evidence="7">
    <location>
        <begin position="111"/>
        <end position="220"/>
    </location>
</feature>
<dbReference type="InterPro" id="IPR050953">
    <property type="entry name" value="N4_N6_ade-DNA_methylase"/>
</dbReference>
<comment type="caution">
    <text evidence="9">The sequence shown here is derived from an EMBL/GenBank/DDBJ whole genome shotgun (WGS) entry which is preliminary data.</text>
</comment>
<evidence type="ECO:0000256" key="3">
    <source>
        <dbReference type="ARBA" id="ARBA00022603"/>
    </source>
</evidence>
<evidence type="ECO:0000259" key="7">
    <source>
        <dbReference type="Pfam" id="PF07669"/>
    </source>
</evidence>
<keyword evidence="4" id="KW-0808">Transferase</keyword>
<evidence type="ECO:0000313" key="9">
    <source>
        <dbReference type="EMBL" id="MBC8361762.1"/>
    </source>
</evidence>
<evidence type="ECO:0000256" key="4">
    <source>
        <dbReference type="ARBA" id="ARBA00022679"/>
    </source>
</evidence>
<dbReference type="PANTHER" id="PTHR33841">
    <property type="entry name" value="DNA METHYLTRANSFERASE YEEA-RELATED"/>
    <property type="match status" value="1"/>
</dbReference>
<dbReference type="GO" id="GO:0003676">
    <property type="term" value="F:nucleic acid binding"/>
    <property type="evidence" value="ECO:0007669"/>
    <property type="project" value="InterPro"/>
</dbReference>
<dbReference type="Pfam" id="PF22837">
    <property type="entry name" value="M_Eco57I_C"/>
    <property type="match status" value="1"/>
</dbReference>
<evidence type="ECO:0000256" key="1">
    <source>
        <dbReference type="ARBA" id="ARBA00006594"/>
    </source>
</evidence>
<dbReference type="PANTHER" id="PTHR33841:SF5">
    <property type="entry name" value="DNA METHYLASE (MODIFICATION METHYLASE) (METHYLTRANSFERASE)-RELATED"/>
    <property type="match status" value="1"/>
</dbReference>
<dbReference type="AlphaFoldDB" id="A0A8J6TJ25"/>
<comment type="catalytic activity">
    <reaction evidence="6">
        <text>a 2'-deoxyadenosine in DNA + S-adenosyl-L-methionine = an N(6)-methyl-2'-deoxyadenosine in DNA + S-adenosyl-L-homocysteine + H(+)</text>
        <dbReference type="Rhea" id="RHEA:15197"/>
        <dbReference type="Rhea" id="RHEA-COMP:12418"/>
        <dbReference type="Rhea" id="RHEA-COMP:12419"/>
        <dbReference type="ChEBI" id="CHEBI:15378"/>
        <dbReference type="ChEBI" id="CHEBI:57856"/>
        <dbReference type="ChEBI" id="CHEBI:59789"/>
        <dbReference type="ChEBI" id="CHEBI:90615"/>
        <dbReference type="ChEBI" id="CHEBI:90616"/>
        <dbReference type="EC" id="2.1.1.72"/>
    </reaction>
</comment>
<evidence type="ECO:0000256" key="2">
    <source>
        <dbReference type="ARBA" id="ARBA00011900"/>
    </source>
</evidence>
<dbReference type="InterPro" id="IPR029063">
    <property type="entry name" value="SAM-dependent_MTases_sf"/>
</dbReference>
<keyword evidence="5" id="KW-0949">S-adenosyl-L-methionine</keyword>
<protein>
    <recommendedName>
        <fullName evidence="2">site-specific DNA-methyltransferase (adenine-specific)</fullName>
        <ecNumber evidence="2">2.1.1.72</ecNumber>
    </recommendedName>
</protein>